<dbReference type="EMBL" id="JAYMYQ010000001">
    <property type="protein sequence ID" value="KAK7361642.1"/>
    <property type="molecule type" value="Genomic_DNA"/>
</dbReference>
<reference evidence="1 2" key="1">
    <citation type="submission" date="2024-01" db="EMBL/GenBank/DDBJ databases">
        <title>The genomes of 5 underutilized Papilionoideae crops provide insights into root nodulation and disease resistanc.</title>
        <authorList>
            <person name="Jiang F."/>
        </authorList>
    </citation>
    <scope>NUCLEOTIDE SEQUENCE [LARGE SCALE GENOMIC DNA]</scope>
    <source>
        <strain evidence="1">LVBAO_FW01</strain>
        <tissue evidence="1">Leaves</tissue>
    </source>
</reference>
<proteinExistence type="predicted"/>
<protein>
    <submittedName>
        <fullName evidence="1">Uncharacterized protein</fullName>
    </submittedName>
</protein>
<evidence type="ECO:0000313" key="1">
    <source>
        <dbReference type="EMBL" id="KAK7361642.1"/>
    </source>
</evidence>
<gene>
    <name evidence="1" type="ORF">VNO77_03713</name>
</gene>
<comment type="caution">
    <text evidence="1">The sequence shown here is derived from an EMBL/GenBank/DDBJ whole genome shotgun (WGS) entry which is preliminary data.</text>
</comment>
<organism evidence="1 2">
    <name type="scientific">Canavalia gladiata</name>
    <name type="common">Sword bean</name>
    <name type="synonym">Dolichos gladiatus</name>
    <dbReference type="NCBI Taxonomy" id="3824"/>
    <lineage>
        <taxon>Eukaryota</taxon>
        <taxon>Viridiplantae</taxon>
        <taxon>Streptophyta</taxon>
        <taxon>Embryophyta</taxon>
        <taxon>Tracheophyta</taxon>
        <taxon>Spermatophyta</taxon>
        <taxon>Magnoliopsida</taxon>
        <taxon>eudicotyledons</taxon>
        <taxon>Gunneridae</taxon>
        <taxon>Pentapetalae</taxon>
        <taxon>rosids</taxon>
        <taxon>fabids</taxon>
        <taxon>Fabales</taxon>
        <taxon>Fabaceae</taxon>
        <taxon>Papilionoideae</taxon>
        <taxon>50 kb inversion clade</taxon>
        <taxon>NPAAA clade</taxon>
        <taxon>indigoferoid/millettioid clade</taxon>
        <taxon>Phaseoleae</taxon>
        <taxon>Canavalia</taxon>
    </lineage>
</organism>
<dbReference type="Proteomes" id="UP001367508">
    <property type="component" value="Unassembled WGS sequence"/>
</dbReference>
<evidence type="ECO:0000313" key="2">
    <source>
        <dbReference type="Proteomes" id="UP001367508"/>
    </source>
</evidence>
<keyword evidence="2" id="KW-1185">Reference proteome</keyword>
<dbReference type="AlphaFoldDB" id="A0AAN9N0D1"/>
<sequence length="82" mass="9270">MWFWACQPTGPDSSDVMYDPSQLISRRSRHGRTTLHGRTQARDGLVVCLAYCCTYKPNICMALHGLDLGKLAHKLDTYGYYG</sequence>
<name>A0AAN9N0D1_CANGL</name>
<accession>A0AAN9N0D1</accession>